<dbReference type="GO" id="GO:0018104">
    <property type="term" value="P:peptidoglycan-protein cross-linking"/>
    <property type="evidence" value="ECO:0007669"/>
    <property type="project" value="TreeGrafter"/>
</dbReference>
<dbReference type="Proteomes" id="UP000334923">
    <property type="component" value="Unassembled WGS sequence"/>
</dbReference>
<proteinExistence type="inferred from homology"/>
<comment type="similarity">
    <text evidence="2">Belongs to the YkuD family.</text>
</comment>
<feature type="signal peptide" evidence="9">
    <location>
        <begin position="1"/>
        <end position="31"/>
    </location>
</feature>
<keyword evidence="12" id="KW-1185">Reference proteome</keyword>
<dbReference type="InterPro" id="IPR038063">
    <property type="entry name" value="Transpep_catalytic_dom"/>
</dbReference>
<dbReference type="InterPro" id="IPR005490">
    <property type="entry name" value="LD_TPept_cat_dom"/>
</dbReference>
<evidence type="ECO:0000256" key="7">
    <source>
        <dbReference type="PROSITE-ProRule" id="PRU01373"/>
    </source>
</evidence>
<evidence type="ECO:0000256" key="3">
    <source>
        <dbReference type="ARBA" id="ARBA00022679"/>
    </source>
</evidence>
<dbReference type="PANTHER" id="PTHR30582">
    <property type="entry name" value="L,D-TRANSPEPTIDASE"/>
    <property type="match status" value="1"/>
</dbReference>
<dbReference type="GO" id="GO:0071972">
    <property type="term" value="F:peptidoglycan L,D-transpeptidase activity"/>
    <property type="evidence" value="ECO:0007669"/>
    <property type="project" value="TreeGrafter"/>
</dbReference>
<reference evidence="11 12" key="1">
    <citation type="submission" date="2019-09" db="EMBL/GenBank/DDBJ databases">
        <authorList>
            <person name="Cremers G."/>
        </authorList>
    </citation>
    <scope>NUCLEOTIDE SEQUENCE [LARGE SCALE GENOMIC DNA]</scope>
    <source>
        <strain evidence="11">4A</strain>
    </source>
</reference>
<dbReference type="GO" id="GO:0008360">
    <property type="term" value="P:regulation of cell shape"/>
    <property type="evidence" value="ECO:0007669"/>
    <property type="project" value="UniProtKB-UniRule"/>
</dbReference>
<dbReference type="InterPro" id="IPR050979">
    <property type="entry name" value="LD-transpeptidase"/>
</dbReference>
<dbReference type="SUPFAM" id="SSF141523">
    <property type="entry name" value="L,D-transpeptidase catalytic domain-like"/>
    <property type="match status" value="1"/>
</dbReference>
<sequence>MSVPLAPHRRRALHVVVLAGALQALPTLAPAALPLRPAADLPGGVLIAQQEGSPPPSQGVDPETLRKLEKQAEKEKARREKEMRKAAERERKRLDKERQAQEKAMRGHPKPTSSSELPVRAAIPVRPQQTPPRVLAAIWSQLVPSQKITSLVIHVRQQKLYVYQGKKLAAIAPICTGNATHPTPMGRFTIIQKDRNHLSNRYGCFVDNATGRIVDANAIIGQPPPPGTHYEAAEMPHFLRITSDGVGLHGGYLPGYAASHGCIRMPKSFASEIFESVQDGTPVSIVE</sequence>
<evidence type="ECO:0000259" key="10">
    <source>
        <dbReference type="PROSITE" id="PS52029"/>
    </source>
</evidence>
<dbReference type="EMBL" id="CABFVA020000012">
    <property type="protein sequence ID" value="VVM04857.1"/>
    <property type="molecule type" value="Genomic_DNA"/>
</dbReference>
<feature type="compositionally biased region" description="Basic and acidic residues" evidence="8">
    <location>
        <begin position="63"/>
        <end position="105"/>
    </location>
</feature>
<keyword evidence="5 7" id="KW-0573">Peptidoglycan synthesis</keyword>
<dbReference type="OrthoDB" id="189120at2"/>
<feature type="domain" description="L,D-TPase catalytic" evidence="10">
    <location>
        <begin position="149"/>
        <end position="286"/>
    </location>
</feature>
<keyword evidence="9" id="KW-0732">Signal</keyword>
<dbReference type="GO" id="GO:0071555">
    <property type="term" value="P:cell wall organization"/>
    <property type="evidence" value="ECO:0007669"/>
    <property type="project" value="UniProtKB-UniRule"/>
</dbReference>
<feature type="chain" id="PRO_5023107560" description="L,D-TPase catalytic domain-containing protein" evidence="9">
    <location>
        <begin position="32"/>
        <end position="287"/>
    </location>
</feature>
<dbReference type="GO" id="GO:0005576">
    <property type="term" value="C:extracellular region"/>
    <property type="evidence" value="ECO:0007669"/>
    <property type="project" value="TreeGrafter"/>
</dbReference>
<dbReference type="CDD" id="cd16913">
    <property type="entry name" value="YkuD_like"/>
    <property type="match status" value="1"/>
</dbReference>
<keyword evidence="3" id="KW-0808">Transferase</keyword>
<keyword evidence="4 7" id="KW-0133">Cell shape</keyword>
<dbReference type="PROSITE" id="PS52029">
    <property type="entry name" value="LD_TPASE"/>
    <property type="match status" value="1"/>
</dbReference>
<name>A0A5E6M971_9BACT</name>
<dbReference type="RefSeq" id="WP_142659228.1">
    <property type="nucleotide sequence ID" value="NZ_CABFVA020000012.1"/>
</dbReference>
<evidence type="ECO:0000256" key="5">
    <source>
        <dbReference type="ARBA" id="ARBA00022984"/>
    </source>
</evidence>
<feature type="region of interest" description="Disordered" evidence="8">
    <location>
        <begin position="46"/>
        <end position="118"/>
    </location>
</feature>
<evidence type="ECO:0000256" key="9">
    <source>
        <dbReference type="SAM" id="SignalP"/>
    </source>
</evidence>
<evidence type="ECO:0000256" key="6">
    <source>
        <dbReference type="ARBA" id="ARBA00023316"/>
    </source>
</evidence>
<evidence type="ECO:0000256" key="8">
    <source>
        <dbReference type="SAM" id="MobiDB-lite"/>
    </source>
</evidence>
<dbReference type="UniPathway" id="UPA00219"/>
<evidence type="ECO:0000256" key="2">
    <source>
        <dbReference type="ARBA" id="ARBA00005992"/>
    </source>
</evidence>
<dbReference type="PANTHER" id="PTHR30582:SF2">
    <property type="entry name" value="L,D-TRANSPEPTIDASE YCIB-RELATED"/>
    <property type="match status" value="1"/>
</dbReference>
<keyword evidence="6 7" id="KW-0961">Cell wall biogenesis/degradation</keyword>
<accession>A0A5E6M971</accession>
<feature type="active site" description="Nucleophile" evidence="7">
    <location>
        <position position="262"/>
    </location>
</feature>
<comment type="pathway">
    <text evidence="1 7">Cell wall biogenesis; peptidoglycan biosynthesis.</text>
</comment>
<evidence type="ECO:0000313" key="11">
    <source>
        <dbReference type="EMBL" id="VVM04857.1"/>
    </source>
</evidence>
<evidence type="ECO:0000256" key="4">
    <source>
        <dbReference type="ARBA" id="ARBA00022960"/>
    </source>
</evidence>
<dbReference type="AlphaFoldDB" id="A0A5E6M971"/>
<gene>
    <name evidence="11" type="ORF">MAMT_00362</name>
</gene>
<dbReference type="GO" id="GO:0016740">
    <property type="term" value="F:transferase activity"/>
    <property type="evidence" value="ECO:0007669"/>
    <property type="project" value="UniProtKB-KW"/>
</dbReference>
<organism evidence="11 12">
    <name type="scientific">Methylacidimicrobium tartarophylax</name>
    <dbReference type="NCBI Taxonomy" id="1041768"/>
    <lineage>
        <taxon>Bacteria</taxon>
        <taxon>Pseudomonadati</taxon>
        <taxon>Verrucomicrobiota</taxon>
        <taxon>Methylacidimicrobium</taxon>
    </lineage>
</organism>
<dbReference type="Gene3D" id="2.40.440.10">
    <property type="entry name" value="L,D-transpeptidase catalytic domain-like"/>
    <property type="match status" value="1"/>
</dbReference>
<evidence type="ECO:0000256" key="1">
    <source>
        <dbReference type="ARBA" id="ARBA00004752"/>
    </source>
</evidence>
<evidence type="ECO:0000313" key="12">
    <source>
        <dbReference type="Proteomes" id="UP000334923"/>
    </source>
</evidence>
<feature type="active site" description="Proton donor/acceptor" evidence="7">
    <location>
        <position position="249"/>
    </location>
</feature>
<dbReference type="Pfam" id="PF03734">
    <property type="entry name" value="YkuD"/>
    <property type="match status" value="1"/>
</dbReference>
<protein>
    <recommendedName>
        <fullName evidence="10">L,D-TPase catalytic domain-containing protein</fullName>
    </recommendedName>
</protein>